<gene>
    <name evidence="3" type="ORF">UABAM_01350</name>
</gene>
<feature type="transmembrane region" description="Helical" evidence="1">
    <location>
        <begin position="149"/>
        <end position="168"/>
    </location>
</feature>
<feature type="transmembrane region" description="Helical" evidence="1">
    <location>
        <begin position="116"/>
        <end position="134"/>
    </location>
</feature>
<dbReference type="RefSeq" id="WP_151967232.1">
    <property type="nucleotide sequence ID" value="NZ_AP019860.1"/>
</dbReference>
<proteinExistence type="predicted"/>
<evidence type="ECO:0000313" key="3">
    <source>
        <dbReference type="EMBL" id="BBM83007.1"/>
    </source>
</evidence>
<sequence length="317" mass="36099">MSISLLENEKILKMTCPHPLSMLHIYLNWLYIACVGIAFIAMRGHVEEWIYYLPLGEKFSTQLFFCVWAGCLLLPSLILSFYRINWSWLGLGLLLSILGGVFTYHHHQIAASIKGFIYSSYYIHSVAAFIYSYFPLPIASEQLFAEKELANHMLMIVGFIGLCTSNSYRKSHKYYLTNRRILVHFGFISVKQRDTMYSKVDDMIIQQGVLGRIFDFGTIIPISASGMGTGSDHAFAAMGIEGKLPMGPTMTVSVGGGRSVTIPRAPSFYSLYGVADPEETKKIMLKEMEQREYGHTRRRKIAEMEKQLESMKEEYNQ</sequence>
<feature type="domain" description="YdbS-like PH" evidence="2">
    <location>
        <begin position="170"/>
        <end position="228"/>
    </location>
</feature>
<dbReference type="InterPro" id="IPR005182">
    <property type="entry name" value="YdbS-like_PH"/>
</dbReference>
<feature type="transmembrane region" description="Helical" evidence="1">
    <location>
        <begin position="20"/>
        <end position="42"/>
    </location>
</feature>
<feature type="transmembrane region" description="Helical" evidence="1">
    <location>
        <begin position="63"/>
        <end position="82"/>
    </location>
</feature>
<protein>
    <recommendedName>
        <fullName evidence="2">YdbS-like PH domain-containing protein</fullName>
    </recommendedName>
</protein>
<keyword evidence="4" id="KW-1185">Reference proteome</keyword>
<evidence type="ECO:0000259" key="2">
    <source>
        <dbReference type="Pfam" id="PF03703"/>
    </source>
</evidence>
<dbReference type="AlphaFoldDB" id="A0A5S9IK43"/>
<keyword evidence="1" id="KW-0472">Membrane</keyword>
<accession>A0A5S9IK43</accession>
<organism evidence="3 4">
    <name type="scientific">Uabimicrobium amorphum</name>
    <dbReference type="NCBI Taxonomy" id="2596890"/>
    <lineage>
        <taxon>Bacteria</taxon>
        <taxon>Pseudomonadati</taxon>
        <taxon>Planctomycetota</taxon>
        <taxon>Candidatus Uabimicrobiia</taxon>
        <taxon>Candidatus Uabimicrobiales</taxon>
        <taxon>Candidatus Uabimicrobiaceae</taxon>
        <taxon>Candidatus Uabimicrobium</taxon>
    </lineage>
</organism>
<dbReference type="EMBL" id="AP019860">
    <property type="protein sequence ID" value="BBM83007.1"/>
    <property type="molecule type" value="Genomic_DNA"/>
</dbReference>
<keyword evidence="1" id="KW-0812">Transmembrane</keyword>
<dbReference type="OrthoDB" id="3378680at2"/>
<keyword evidence="1" id="KW-1133">Transmembrane helix</keyword>
<dbReference type="KEGG" id="uam:UABAM_01350"/>
<dbReference type="Proteomes" id="UP000326354">
    <property type="component" value="Chromosome"/>
</dbReference>
<feature type="transmembrane region" description="Helical" evidence="1">
    <location>
        <begin position="88"/>
        <end position="104"/>
    </location>
</feature>
<evidence type="ECO:0000256" key="1">
    <source>
        <dbReference type="SAM" id="Phobius"/>
    </source>
</evidence>
<evidence type="ECO:0000313" key="4">
    <source>
        <dbReference type="Proteomes" id="UP000326354"/>
    </source>
</evidence>
<reference evidence="3 4" key="1">
    <citation type="submission" date="2019-08" db="EMBL/GenBank/DDBJ databases">
        <title>Complete genome sequence of Candidatus Uab amorphum.</title>
        <authorList>
            <person name="Shiratori T."/>
            <person name="Suzuki S."/>
            <person name="Kakizawa Y."/>
            <person name="Ishida K."/>
        </authorList>
    </citation>
    <scope>NUCLEOTIDE SEQUENCE [LARGE SCALE GENOMIC DNA]</scope>
    <source>
        <strain evidence="3 4">SRT547</strain>
    </source>
</reference>
<name>A0A5S9IK43_UABAM</name>
<dbReference type="Pfam" id="PF03703">
    <property type="entry name" value="bPH_2"/>
    <property type="match status" value="1"/>
</dbReference>